<keyword evidence="2" id="KW-0472">Membrane</keyword>
<feature type="compositionally biased region" description="Basic and acidic residues" evidence="1">
    <location>
        <begin position="19"/>
        <end position="28"/>
    </location>
</feature>
<proteinExistence type="predicted"/>
<evidence type="ECO:0000313" key="4">
    <source>
        <dbReference type="Proteomes" id="UP000622317"/>
    </source>
</evidence>
<dbReference type="EMBL" id="JACYFG010000002">
    <property type="protein sequence ID" value="MBD5778173.1"/>
    <property type="molecule type" value="Genomic_DNA"/>
</dbReference>
<gene>
    <name evidence="3" type="ORF">IEN85_01515</name>
</gene>
<evidence type="ECO:0000256" key="2">
    <source>
        <dbReference type="SAM" id="Phobius"/>
    </source>
</evidence>
<feature type="transmembrane region" description="Helical" evidence="2">
    <location>
        <begin position="65"/>
        <end position="84"/>
    </location>
</feature>
<sequence>MSHHQPDPKSSSSLSIEDGEGHEVLGAKAEDKDQVVLATDSKGNSLTLLEEYALRKKSRVRPIEFGISFVCATASLAFAALIYFNTH</sequence>
<evidence type="ECO:0008006" key="5">
    <source>
        <dbReference type="Google" id="ProtNLM"/>
    </source>
</evidence>
<comment type="caution">
    <text evidence="3">The sequence shown here is derived from an EMBL/GenBank/DDBJ whole genome shotgun (WGS) entry which is preliminary data.</text>
</comment>
<accession>A0A927F734</accession>
<feature type="region of interest" description="Disordered" evidence="1">
    <location>
        <begin position="1"/>
        <end position="28"/>
    </location>
</feature>
<organism evidence="3 4">
    <name type="scientific">Pelagicoccus enzymogenes</name>
    <dbReference type="NCBI Taxonomy" id="2773457"/>
    <lineage>
        <taxon>Bacteria</taxon>
        <taxon>Pseudomonadati</taxon>
        <taxon>Verrucomicrobiota</taxon>
        <taxon>Opitutia</taxon>
        <taxon>Puniceicoccales</taxon>
        <taxon>Pelagicoccaceae</taxon>
        <taxon>Pelagicoccus</taxon>
    </lineage>
</organism>
<dbReference type="Proteomes" id="UP000622317">
    <property type="component" value="Unassembled WGS sequence"/>
</dbReference>
<protein>
    <recommendedName>
        <fullName evidence="5">Transmembrane protein</fullName>
    </recommendedName>
</protein>
<reference evidence="3" key="1">
    <citation type="submission" date="2020-09" db="EMBL/GenBank/DDBJ databases">
        <title>Pelagicoccus enzymogenes sp. nov. with an EPS production, isolated from marine sediment.</title>
        <authorList>
            <person name="Feng X."/>
        </authorList>
    </citation>
    <scope>NUCLEOTIDE SEQUENCE</scope>
    <source>
        <strain evidence="3">NFK12</strain>
    </source>
</reference>
<keyword evidence="2" id="KW-0812">Transmembrane</keyword>
<evidence type="ECO:0000256" key="1">
    <source>
        <dbReference type="SAM" id="MobiDB-lite"/>
    </source>
</evidence>
<name>A0A927F734_9BACT</name>
<keyword evidence="4" id="KW-1185">Reference proteome</keyword>
<evidence type="ECO:0000313" key="3">
    <source>
        <dbReference type="EMBL" id="MBD5778173.1"/>
    </source>
</evidence>
<dbReference type="AlphaFoldDB" id="A0A927F734"/>
<dbReference type="RefSeq" id="WP_191615292.1">
    <property type="nucleotide sequence ID" value="NZ_JACYFG010000002.1"/>
</dbReference>
<keyword evidence="2" id="KW-1133">Transmembrane helix</keyword>